<dbReference type="Gene3D" id="1.10.630.10">
    <property type="entry name" value="Cytochrome P450"/>
    <property type="match status" value="1"/>
</dbReference>
<evidence type="ECO:0000256" key="2">
    <source>
        <dbReference type="PIRSR" id="PIRSR602401-1"/>
    </source>
</evidence>
<dbReference type="EMBL" id="RBDX01000001">
    <property type="protein sequence ID" value="RKN12726.1"/>
    <property type="molecule type" value="Genomic_DNA"/>
</dbReference>
<proteinExistence type="inferred from homology"/>
<dbReference type="PANTHER" id="PTHR24305">
    <property type="entry name" value="CYTOCHROME P450"/>
    <property type="match status" value="1"/>
</dbReference>
<evidence type="ECO:0000313" key="6">
    <source>
        <dbReference type="Proteomes" id="UP000268652"/>
    </source>
</evidence>
<reference evidence="6 7" key="1">
    <citation type="submission" date="2018-09" db="EMBL/GenBank/DDBJ databases">
        <title>Streptomyces sp. nov. DS1-2, an endophytic actinomycete isolated from roots of Dendrobium scabrilingue.</title>
        <authorList>
            <person name="Kuncharoen N."/>
            <person name="Kudo T."/>
            <person name="Ohkuma M."/>
            <person name="Yuki M."/>
            <person name="Tanasupawat S."/>
        </authorList>
    </citation>
    <scope>NUCLEOTIDE SEQUENCE [LARGE SCALE GENOMIC DNA]</scope>
    <source>
        <strain evidence="4 7">AZ1-7</strain>
        <strain evidence="5 6">DS1-2</strain>
    </source>
</reference>
<name>A0A3A9WY43_9ACTN</name>
<dbReference type="GO" id="GO:0005506">
    <property type="term" value="F:iron ion binding"/>
    <property type="evidence" value="ECO:0007669"/>
    <property type="project" value="InterPro"/>
</dbReference>
<dbReference type="InterPro" id="IPR050121">
    <property type="entry name" value="Cytochrome_P450_monoxygenase"/>
</dbReference>
<protein>
    <submittedName>
        <fullName evidence="4">Cytochrome P450</fullName>
    </submittedName>
</protein>
<comment type="caution">
    <text evidence="4">The sequence shown here is derived from an EMBL/GenBank/DDBJ whole genome shotgun (WGS) entry which is preliminary data.</text>
</comment>
<evidence type="ECO:0000256" key="3">
    <source>
        <dbReference type="SAM" id="MobiDB-lite"/>
    </source>
</evidence>
<dbReference type="PRINTS" id="PR00463">
    <property type="entry name" value="EP450I"/>
</dbReference>
<feature type="compositionally biased region" description="Basic and acidic residues" evidence="3">
    <location>
        <begin position="62"/>
        <end position="84"/>
    </location>
</feature>
<keyword evidence="2" id="KW-0408">Iron</keyword>
<dbReference type="InterPro" id="IPR001128">
    <property type="entry name" value="Cyt_P450"/>
</dbReference>
<dbReference type="Proteomes" id="UP000275024">
    <property type="component" value="Unassembled WGS sequence"/>
</dbReference>
<keyword evidence="2" id="KW-0349">Heme</keyword>
<dbReference type="InterPro" id="IPR036396">
    <property type="entry name" value="Cyt_P450_sf"/>
</dbReference>
<feature type="compositionally biased region" description="Basic residues" evidence="3">
    <location>
        <begin position="51"/>
        <end position="61"/>
    </location>
</feature>
<dbReference type="GO" id="GO:0004497">
    <property type="term" value="F:monooxygenase activity"/>
    <property type="evidence" value="ECO:0007669"/>
    <property type="project" value="InterPro"/>
</dbReference>
<dbReference type="Pfam" id="PF00067">
    <property type="entry name" value="p450"/>
    <property type="match status" value="1"/>
</dbReference>
<feature type="compositionally biased region" description="Basic residues" evidence="3">
    <location>
        <begin position="1"/>
        <end position="14"/>
    </location>
</feature>
<dbReference type="OrthoDB" id="3217230at2"/>
<keyword evidence="6" id="KW-1185">Reference proteome</keyword>
<comment type="cofactor">
    <cofactor evidence="2">
        <name>heme</name>
        <dbReference type="ChEBI" id="CHEBI:30413"/>
    </cofactor>
</comment>
<feature type="binding site" description="axial binding residue" evidence="2">
    <location>
        <position position="510"/>
    </location>
    <ligand>
        <name>heme</name>
        <dbReference type="ChEBI" id="CHEBI:30413"/>
    </ligand>
    <ligandPart>
        <name>Fe</name>
        <dbReference type="ChEBI" id="CHEBI:18248"/>
    </ligandPart>
</feature>
<dbReference type="Proteomes" id="UP000268652">
    <property type="component" value="Unassembled WGS sequence"/>
</dbReference>
<comment type="similarity">
    <text evidence="1">Belongs to the cytochrome P450 family.</text>
</comment>
<gene>
    <name evidence="5" type="ORF">D7318_00970</name>
    <name evidence="4" type="ORF">D7319_01925</name>
</gene>
<dbReference type="SUPFAM" id="SSF48264">
    <property type="entry name" value="Cytochrome P450"/>
    <property type="match status" value="1"/>
</dbReference>
<feature type="region of interest" description="Disordered" evidence="3">
    <location>
        <begin position="1"/>
        <end position="130"/>
    </location>
</feature>
<evidence type="ECO:0000313" key="5">
    <source>
        <dbReference type="EMBL" id="RKN27512.1"/>
    </source>
</evidence>
<keyword evidence="2" id="KW-0479">Metal-binding</keyword>
<evidence type="ECO:0000313" key="4">
    <source>
        <dbReference type="EMBL" id="RKN12726.1"/>
    </source>
</evidence>
<accession>A0A3A9WY43</accession>
<dbReference type="GO" id="GO:0020037">
    <property type="term" value="F:heme binding"/>
    <property type="evidence" value="ECO:0007669"/>
    <property type="project" value="InterPro"/>
</dbReference>
<sequence>MAAARARRAVRRGPGRADGQGRRHAGQQRPQAGHVVLLRVHRPGPGPVRTGRGHRARARRHGAADGRRRRAADRLPREQPRPPDRGLTQGRIAPPPNGWEIGVSSPLLGPVTAPGGRRPRVPGPRTPREMSAALDGFRDSVAAGMSHLHRTYGPVAAVGAGPLRWTFLFGAEANELVLGSTENFEFSYGGLQAIAGDTALVALPNAENRAMRQVLRPLFDREHVDTYADRVLDRVRDRLAAWPRGGTVDAYAELRHAVRLASVDSFIGPGVIAREGDALDATLEQLHTVLNRSSVLTLLLWNAPRLGRLRLRGPLGRVDRVVRAEIARRRAGRTTTPEPADPIGFLLRPEVHSALPAGDDTVRDTVVSLLIASYDPTSSALGWSLHGLLAHPEVLAKARREVARELGDEPVRASTARRLKYLGHVVAEALRVHPPVVASARRCVRAFDLHGHRIPAGSRIMLSQFTSHRSPESWADPERFDPERWDRTGAAATAVPPSAYFPYGSPRRRCPGSGMAAVIVPAVLAAVLQAGDVALADDRPPRLDGFAALRPKAGIPVRVPRRRGAGRDTSAHTENT</sequence>
<evidence type="ECO:0000256" key="1">
    <source>
        <dbReference type="ARBA" id="ARBA00010617"/>
    </source>
</evidence>
<dbReference type="AlphaFoldDB" id="A0A3A9WY43"/>
<dbReference type="GO" id="GO:0016705">
    <property type="term" value="F:oxidoreductase activity, acting on paired donors, with incorporation or reduction of molecular oxygen"/>
    <property type="evidence" value="ECO:0007669"/>
    <property type="project" value="InterPro"/>
</dbReference>
<dbReference type="InterPro" id="IPR002401">
    <property type="entry name" value="Cyt_P450_E_grp-I"/>
</dbReference>
<dbReference type="EMBL" id="RBDY01000001">
    <property type="protein sequence ID" value="RKN27512.1"/>
    <property type="molecule type" value="Genomic_DNA"/>
</dbReference>
<evidence type="ECO:0000313" key="7">
    <source>
        <dbReference type="Proteomes" id="UP000275024"/>
    </source>
</evidence>
<dbReference type="PANTHER" id="PTHR24305:SF166">
    <property type="entry name" value="CYTOCHROME P450 12A4, MITOCHONDRIAL-RELATED"/>
    <property type="match status" value="1"/>
</dbReference>
<organism evidence="4 7">
    <name type="scientific">Streptomyces radicis</name>
    <dbReference type="NCBI Taxonomy" id="1750517"/>
    <lineage>
        <taxon>Bacteria</taxon>
        <taxon>Bacillati</taxon>
        <taxon>Actinomycetota</taxon>
        <taxon>Actinomycetes</taxon>
        <taxon>Kitasatosporales</taxon>
        <taxon>Streptomycetaceae</taxon>
        <taxon>Streptomyces</taxon>
    </lineage>
</organism>